<organism evidence="2 3">
    <name type="scientific">Panicum virgatum</name>
    <name type="common">Blackwell switchgrass</name>
    <dbReference type="NCBI Taxonomy" id="38727"/>
    <lineage>
        <taxon>Eukaryota</taxon>
        <taxon>Viridiplantae</taxon>
        <taxon>Streptophyta</taxon>
        <taxon>Embryophyta</taxon>
        <taxon>Tracheophyta</taxon>
        <taxon>Spermatophyta</taxon>
        <taxon>Magnoliopsida</taxon>
        <taxon>Liliopsida</taxon>
        <taxon>Poales</taxon>
        <taxon>Poaceae</taxon>
        <taxon>PACMAD clade</taxon>
        <taxon>Panicoideae</taxon>
        <taxon>Panicodae</taxon>
        <taxon>Paniceae</taxon>
        <taxon>Panicinae</taxon>
        <taxon>Panicum</taxon>
        <taxon>Panicum sect. Hiantes</taxon>
    </lineage>
</organism>
<name>A0A8T0QT87_PANVG</name>
<dbReference type="EMBL" id="CM029048">
    <property type="protein sequence ID" value="KAG2576278.1"/>
    <property type="molecule type" value="Genomic_DNA"/>
</dbReference>
<feature type="region of interest" description="Disordered" evidence="1">
    <location>
        <begin position="109"/>
        <end position="168"/>
    </location>
</feature>
<reference evidence="2" key="1">
    <citation type="submission" date="2020-05" db="EMBL/GenBank/DDBJ databases">
        <title>WGS assembly of Panicum virgatum.</title>
        <authorList>
            <person name="Lovell J.T."/>
            <person name="Jenkins J."/>
            <person name="Shu S."/>
            <person name="Juenger T.E."/>
            <person name="Schmutz J."/>
        </authorList>
    </citation>
    <scope>NUCLEOTIDE SEQUENCE</scope>
    <source>
        <strain evidence="2">AP13</strain>
    </source>
</reference>
<accession>A0A8T0QT87</accession>
<dbReference type="AlphaFoldDB" id="A0A8T0QT87"/>
<keyword evidence="3" id="KW-1185">Reference proteome</keyword>
<protein>
    <submittedName>
        <fullName evidence="2">Uncharacterized protein</fullName>
    </submittedName>
</protein>
<dbReference type="PANTHER" id="PTHR48170">
    <property type="entry name" value="ZINC FINGER GRF-TYPE DOMAIN-CONTAINING PROTEIN"/>
    <property type="match status" value="1"/>
</dbReference>
<evidence type="ECO:0000313" key="3">
    <source>
        <dbReference type="Proteomes" id="UP000823388"/>
    </source>
</evidence>
<dbReference type="PANTHER" id="PTHR48170:SF1">
    <property type="entry name" value="ZINC FINGER GRF-TYPE DOMAIN-CONTAINING PROTEIN"/>
    <property type="match status" value="1"/>
</dbReference>
<evidence type="ECO:0000313" key="2">
    <source>
        <dbReference type="EMBL" id="KAG2576278.1"/>
    </source>
</evidence>
<dbReference type="Proteomes" id="UP000823388">
    <property type="component" value="Chromosome 6N"/>
</dbReference>
<comment type="caution">
    <text evidence="2">The sequence shown here is derived from an EMBL/GenBank/DDBJ whole genome shotgun (WGS) entry which is preliminary data.</text>
</comment>
<feature type="compositionally biased region" description="Basic and acidic residues" evidence="1">
    <location>
        <begin position="109"/>
        <end position="144"/>
    </location>
</feature>
<evidence type="ECO:0000256" key="1">
    <source>
        <dbReference type="SAM" id="MobiDB-lite"/>
    </source>
</evidence>
<proteinExistence type="predicted"/>
<gene>
    <name evidence="2" type="ORF">PVAP13_6NG015888</name>
</gene>
<sequence length="168" mass="20176">MPRRGKSKKSPVRTGDAYVRFLLPSGVPVPICFCGDTCKVDVSVEEEQRYWMCANYAFDPTPRQIRIGLLTPPPLCDFEQWIDTEIKEEDKRYMEMCKKWEAERLERVEKRRQEEASEKERHEEQQRRLAAERREEREWKLERARRAKAAMEENPDALRKGKWPRCMQ</sequence>